<evidence type="ECO:0000256" key="9">
    <source>
        <dbReference type="ARBA" id="ARBA00064749"/>
    </source>
</evidence>
<evidence type="ECO:0000256" key="11">
    <source>
        <dbReference type="PIRSR" id="PIRSR005639-1"/>
    </source>
</evidence>
<comment type="similarity">
    <text evidence="1 10">Belongs to the glutaminase PdxT/SNO family.</text>
</comment>
<evidence type="ECO:0000256" key="5">
    <source>
        <dbReference type="ARBA" id="ARBA00023239"/>
    </source>
</evidence>
<dbReference type="CDD" id="cd01749">
    <property type="entry name" value="GATase1_PB"/>
    <property type="match status" value="1"/>
</dbReference>
<dbReference type="PROSITE" id="PS51273">
    <property type="entry name" value="GATASE_TYPE_1"/>
    <property type="match status" value="1"/>
</dbReference>
<dbReference type="PANTHER" id="PTHR31559">
    <property type="entry name" value="PYRIDOXAL 5'-PHOSPHATE SYNTHASE SUBUNIT SNO"/>
    <property type="match status" value="1"/>
</dbReference>
<dbReference type="EC" id="3.5.1.2" evidence="10"/>
<name>D6XV07_BACIE</name>
<feature type="binding site" evidence="10 12">
    <location>
        <position position="106"/>
    </location>
    <ligand>
        <name>L-glutamine</name>
        <dbReference type="ChEBI" id="CHEBI:58359"/>
    </ligand>
</feature>
<dbReference type="NCBIfam" id="TIGR03800">
    <property type="entry name" value="PLP_synth_Pdx2"/>
    <property type="match status" value="1"/>
</dbReference>
<keyword evidence="5 10" id="KW-0456">Lyase</keyword>
<gene>
    <name evidence="10" type="primary">pdxT</name>
    <name evidence="13" type="ordered locus">Bsel_0014</name>
</gene>
<protein>
    <recommendedName>
        <fullName evidence="10">Pyridoxal 5'-phosphate synthase subunit PdxT</fullName>
        <ecNumber evidence="10">4.3.3.6</ecNumber>
    </recommendedName>
    <alternativeName>
        <fullName evidence="10">Pdx2</fullName>
    </alternativeName>
    <alternativeName>
        <fullName evidence="10">Pyridoxal 5'-phosphate synthase glutaminase subunit</fullName>
        <ecNumber evidence="10">3.5.1.2</ecNumber>
    </alternativeName>
</protein>
<dbReference type="HOGENOM" id="CLU_069674_2_0_9"/>
<evidence type="ECO:0000256" key="1">
    <source>
        <dbReference type="ARBA" id="ARBA00008345"/>
    </source>
</evidence>
<comment type="catalytic activity">
    <reaction evidence="6 10">
        <text>aldehydo-D-ribose 5-phosphate + D-glyceraldehyde 3-phosphate + L-glutamine = pyridoxal 5'-phosphate + L-glutamate + phosphate + 3 H2O + H(+)</text>
        <dbReference type="Rhea" id="RHEA:31507"/>
        <dbReference type="ChEBI" id="CHEBI:15377"/>
        <dbReference type="ChEBI" id="CHEBI:15378"/>
        <dbReference type="ChEBI" id="CHEBI:29985"/>
        <dbReference type="ChEBI" id="CHEBI:43474"/>
        <dbReference type="ChEBI" id="CHEBI:58273"/>
        <dbReference type="ChEBI" id="CHEBI:58359"/>
        <dbReference type="ChEBI" id="CHEBI:59776"/>
        <dbReference type="ChEBI" id="CHEBI:597326"/>
        <dbReference type="EC" id="4.3.3.6"/>
    </reaction>
</comment>
<sequence>MIKIGVLALQGAVREHVKALQAPDVDVITIKRKEQLAGIDGLVFPGGESTTMRRLINQYGFYEPLKAFAAKGKPIFGTCAGAILMASEIANQDDPHLAVMDMTVERNAFGRQKESFEVMLNMKDVAPDIEAVFIRAPIIQSVGPDVDVLAEYDGQIVAARQGPFLACSFHPELTDDDRMHQYFVTLVRDAVQTVNNV</sequence>
<dbReference type="PROSITE" id="PS01236">
    <property type="entry name" value="PDXT_SNO_1"/>
    <property type="match status" value="1"/>
</dbReference>
<evidence type="ECO:0000256" key="12">
    <source>
        <dbReference type="PIRSR" id="PIRSR005639-2"/>
    </source>
</evidence>
<dbReference type="KEGG" id="bse:Bsel_0014"/>
<keyword evidence="14" id="KW-1185">Reference proteome</keyword>
<dbReference type="GO" id="GO:0004359">
    <property type="term" value="F:glutaminase activity"/>
    <property type="evidence" value="ECO:0007669"/>
    <property type="project" value="UniProtKB-UniRule"/>
</dbReference>
<feature type="binding site" evidence="10 12">
    <location>
        <begin position="47"/>
        <end position="49"/>
    </location>
    <ligand>
        <name>L-glutamine</name>
        <dbReference type="ChEBI" id="CHEBI:58359"/>
    </ligand>
</feature>
<dbReference type="AlphaFoldDB" id="D6XV07"/>
<evidence type="ECO:0000256" key="7">
    <source>
        <dbReference type="ARBA" id="ARBA00049534"/>
    </source>
</evidence>
<comment type="pathway">
    <text evidence="10">Cofactor biosynthesis; pyridoxal 5'-phosphate biosynthesis.</text>
</comment>
<dbReference type="InterPro" id="IPR021196">
    <property type="entry name" value="PdxT/SNO_CS"/>
</dbReference>
<dbReference type="SUPFAM" id="SSF52317">
    <property type="entry name" value="Class I glutamine amidotransferase-like"/>
    <property type="match status" value="1"/>
</dbReference>
<evidence type="ECO:0000256" key="3">
    <source>
        <dbReference type="ARBA" id="ARBA00022898"/>
    </source>
</evidence>
<dbReference type="OrthoDB" id="9810320at2"/>
<evidence type="ECO:0000256" key="4">
    <source>
        <dbReference type="ARBA" id="ARBA00022962"/>
    </source>
</evidence>
<proteinExistence type="inferred from homology"/>
<dbReference type="PANTHER" id="PTHR31559:SF0">
    <property type="entry name" value="PYRIDOXAL 5'-PHOSPHATE SYNTHASE SUBUNIT SNO1-RELATED"/>
    <property type="match status" value="1"/>
</dbReference>
<dbReference type="EMBL" id="CP001791">
    <property type="protein sequence ID" value="ADH97565.1"/>
    <property type="molecule type" value="Genomic_DNA"/>
</dbReference>
<dbReference type="GO" id="GO:0036381">
    <property type="term" value="F:pyridoxal 5'-phosphate synthase (glutamine hydrolysing) activity"/>
    <property type="evidence" value="ECO:0007669"/>
    <property type="project" value="UniProtKB-UniRule"/>
</dbReference>
<comment type="subunit">
    <text evidence="9 10">In the presence of PdxS, forms a dodecamer of heterodimers. Only shows activity in the heterodimer.</text>
</comment>
<reference evidence="13" key="1">
    <citation type="submission" date="2009-10" db="EMBL/GenBank/DDBJ databases">
        <title>Complete sequence of Bacillus selenitireducens MLS10.</title>
        <authorList>
            <consortium name="US DOE Joint Genome Institute"/>
            <person name="Lucas S."/>
            <person name="Copeland A."/>
            <person name="Lapidus A."/>
            <person name="Glavina del Rio T."/>
            <person name="Dalin E."/>
            <person name="Tice H."/>
            <person name="Bruce D."/>
            <person name="Goodwin L."/>
            <person name="Pitluck S."/>
            <person name="Sims D."/>
            <person name="Brettin T."/>
            <person name="Detter J.C."/>
            <person name="Han C."/>
            <person name="Larimer F."/>
            <person name="Land M."/>
            <person name="Hauser L."/>
            <person name="Kyrpides N."/>
            <person name="Ovchinnikova G."/>
            <person name="Stolz J."/>
        </authorList>
    </citation>
    <scope>NUCLEOTIDE SEQUENCE [LARGE SCALE GENOMIC DNA]</scope>
    <source>
        <strain evidence="13">MLS10</strain>
    </source>
</reference>
<feature type="active site" description="Nucleophile" evidence="10 11">
    <location>
        <position position="79"/>
    </location>
</feature>
<dbReference type="MEROPS" id="C26.A32"/>
<evidence type="ECO:0000256" key="8">
    <source>
        <dbReference type="ARBA" id="ARBA00054599"/>
    </source>
</evidence>
<dbReference type="PIRSF" id="PIRSF005639">
    <property type="entry name" value="Glut_amidoT_SNO"/>
    <property type="match status" value="1"/>
</dbReference>
<dbReference type="Gene3D" id="3.40.50.880">
    <property type="match status" value="1"/>
</dbReference>
<dbReference type="EC" id="4.3.3.6" evidence="10"/>
<keyword evidence="4 10" id="KW-0315">Glutamine amidotransferase</keyword>
<accession>D6XV07</accession>
<evidence type="ECO:0000313" key="13">
    <source>
        <dbReference type="EMBL" id="ADH97565.1"/>
    </source>
</evidence>
<dbReference type="GO" id="GO:0005829">
    <property type="term" value="C:cytosol"/>
    <property type="evidence" value="ECO:0007669"/>
    <property type="project" value="TreeGrafter"/>
</dbReference>
<dbReference type="RefSeq" id="WP_013170995.1">
    <property type="nucleotide sequence ID" value="NC_014219.1"/>
</dbReference>
<dbReference type="Proteomes" id="UP000000271">
    <property type="component" value="Chromosome"/>
</dbReference>
<dbReference type="GO" id="GO:0008614">
    <property type="term" value="P:pyridoxine metabolic process"/>
    <property type="evidence" value="ECO:0007669"/>
    <property type="project" value="TreeGrafter"/>
</dbReference>
<feature type="active site" description="Charge relay system" evidence="10 11">
    <location>
        <position position="170"/>
    </location>
</feature>
<dbReference type="UniPathway" id="UPA00245"/>
<dbReference type="Pfam" id="PF01174">
    <property type="entry name" value="SNO"/>
    <property type="match status" value="1"/>
</dbReference>
<dbReference type="GO" id="GO:0042823">
    <property type="term" value="P:pyridoxal phosphate biosynthetic process"/>
    <property type="evidence" value="ECO:0007669"/>
    <property type="project" value="UniProtKB-UniRule"/>
</dbReference>
<dbReference type="GO" id="GO:1903600">
    <property type="term" value="C:glutaminase complex"/>
    <property type="evidence" value="ECO:0007669"/>
    <property type="project" value="TreeGrafter"/>
</dbReference>
<evidence type="ECO:0000256" key="2">
    <source>
        <dbReference type="ARBA" id="ARBA00022801"/>
    </source>
</evidence>
<evidence type="ECO:0000313" key="14">
    <source>
        <dbReference type="Proteomes" id="UP000000271"/>
    </source>
</evidence>
<dbReference type="GO" id="GO:0006543">
    <property type="term" value="P:L-glutamine catabolic process"/>
    <property type="evidence" value="ECO:0007669"/>
    <property type="project" value="UniProtKB-UniRule"/>
</dbReference>
<dbReference type="STRING" id="439292.Bsel_0014"/>
<dbReference type="eggNOG" id="COG0311">
    <property type="taxonomic scope" value="Bacteria"/>
</dbReference>
<dbReference type="InterPro" id="IPR029062">
    <property type="entry name" value="Class_I_gatase-like"/>
</dbReference>
<feature type="active site" description="Charge relay system" evidence="10 11">
    <location>
        <position position="172"/>
    </location>
</feature>
<evidence type="ECO:0000256" key="6">
    <source>
        <dbReference type="ARBA" id="ARBA00047992"/>
    </source>
</evidence>
<keyword evidence="3 10" id="KW-0663">Pyridoxal phosphate</keyword>
<feature type="binding site" evidence="10 12">
    <location>
        <begin position="134"/>
        <end position="135"/>
    </location>
    <ligand>
        <name>L-glutamine</name>
        <dbReference type="ChEBI" id="CHEBI:58359"/>
    </ligand>
</feature>
<dbReference type="FunFam" id="3.40.50.880:FF:000010">
    <property type="entry name" value="uncharacterized protein LOC100176842 isoform X2"/>
    <property type="match status" value="1"/>
</dbReference>
<keyword evidence="2 10" id="KW-0378">Hydrolase</keyword>
<organism evidence="13 14">
    <name type="scientific">Bacillus selenitireducens (strain ATCC 700615 / DSM 15326 / MLS10)</name>
    <dbReference type="NCBI Taxonomy" id="439292"/>
    <lineage>
        <taxon>Bacteria</taxon>
        <taxon>Bacillati</taxon>
        <taxon>Bacillota</taxon>
        <taxon>Bacilli</taxon>
        <taxon>Bacillales</taxon>
        <taxon>Bacillaceae</taxon>
        <taxon>Salisediminibacterium</taxon>
    </lineage>
</organism>
<comment type="function">
    <text evidence="8 10">Catalyzes the hydrolysis of glutamine to glutamate and ammonia as part of the biosynthesis of pyridoxal 5'-phosphate. The resulting ammonia molecule is channeled to the active site of PdxS.</text>
</comment>
<dbReference type="PROSITE" id="PS51130">
    <property type="entry name" value="PDXT_SNO_2"/>
    <property type="match status" value="1"/>
</dbReference>
<dbReference type="HAMAP" id="MF_01615">
    <property type="entry name" value="PdxT"/>
    <property type="match status" value="1"/>
</dbReference>
<evidence type="ECO:0000256" key="10">
    <source>
        <dbReference type="HAMAP-Rule" id="MF_01615"/>
    </source>
</evidence>
<dbReference type="GO" id="GO:0016740">
    <property type="term" value="F:transferase activity"/>
    <property type="evidence" value="ECO:0007669"/>
    <property type="project" value="UniProtKB-KW"/>
</dbReference>
<comment type="catalytic activity">
    <reaction evidence="7 10">
        <text>L-glutamine + H2O = L-glutamate + NH4(+)</text>
        <dbReference type="Rhea" id="RHEA:15889"/>
        <dbReference type="ChEBI" id="CHEBI:15377"/>
        <dbReference type="ChEBI" id="CHEBI:28938"/>
        <dbReference type="ChEBI" id="CHEBI:29985"/>
        <dbReference type="ChEBI" id="CHEBI:58359"/>
        <dbReference type="EC" id="3.5.1.2"/>
    </reaction>
</comment>
<dbReference type="InterPro" id="IPR002161">
    <property type="entry name" value="PdxT/SNO"/>
</dbReference>